<evidence type="ECO:0000256" key="3">
    <source>
        <dbReference type="RuleBase" id="RU000363"/>
    </source>
</evidence>
<evidence type="ECO:0000256" key="1">
    <source>
        <dbReference type="ARBA" id="ARBA00006484"/>
    </source>
</evidence>
<organism evidence="5 6">
    <name type="scientific">Pseudohalioglobus sediminis</name>
    <dbReference type="NCBI Taxonomy" id="2606449"/>
    <lineage>
        <taxon>Bacteria</taxon>
        <taxon>Pseudomonadati</taxon>
        <taxon>Pseudomonadota</taxon>
        <taxon>Gammaproteobacteria</taxon>
        <taxon>Cellvibrionales</taxon>
        <taxon>Halieaceae</taxon>
        <taxon>Pseudohalioglobus</taxon>
    </lineage>
</organism>
<gene>
    <name evidence="5" type="ORF">F0M18_10215</name>
</gene>
<dbReference type="PANTHER" id="PTHR44169">
    <property type="entry name" value="NADPH-DEPENDENT 1-ACYLDIHYDROXYACETONE PHOSPHATE REDUCTASE"/>
    <property type="match status" value="1"/>
</dbReference>
<feature type="chain" id="PRO_5022790133" evidence="4">
    <location>
        <begin position="28"/>
        <end position="317"/>
    </location>
</feature>
<accession>A0A5B0WXU1</accession>
<name>A0A5B0WXU1_9GAMM</name>
<dbReference type="CDD" id="cd05374">
    <property type="entry name" value="17beta-HSD-like_SDR_c"/>
    <property type="match status" value="1"/>
</dbReference>
<keyword evidence="2" id="KW-0560">Oxidoreductase</keyword>
<dbReference type="Pfam" id="PF00106">
    <property type="entry name" value="adh_short"/>
    <property type="match status" value="1"/>
</dbReference>
<dbReference type="PRINTS" id="PR00080">
    <property type="entry name" value="SDRFAMILY"/>
</dbReference>
<evidence type="ECO:0000256" key="2">
    <source>
        <dbReference type="ARBA" id="ARBA00023002"/>
    </source>
</evidence>
<keyword evidence="6" id="KW-1185">Reference proteome</keyword>
<dbReference type="Proteomes" id="UP000323708">
    <property type="component" value="Unassembled WGS sequence"/>
</dbReference>
<dbReference type="GO" id="GO:0016491">
    <property type="term" value="F:oxidoreductase activity"/>
    <property type="evidence" value="ECO:0007669"/>
    <property type="project" value="UniProtKB-KW"/>
</dbReference>
<dbReference type="AlphaFoldDB" id="A0A5B0WXU1"/>
<dbReference type="InterPro" id="IPR020904">
    <property type="entry name" value="Sc_DH/Rdtase_CS"/>
</dbReference>
<dbReference type="Gene3D" id="3.40.50.720">
    <property type="entry name" value="NAD(P)-binding Rossmann-like Domain"/>
    <property type="match status" value="1"/>
</dbReference>
<dbReference type="PROSITE" id="PS00061">
    <property type="entry name" value="ADH_SHORT"/>
    <property type="match status" value="1"/>
</dbReference>
<comment type="similarity">
    <text evidence="1 3">Belongs to the short-chain dehydrogenases/reductases (SDR) family.</text>
</comment>
<comment type="caution">
    <text evidence="5">The sequence shown here is derived from an EMBL/GenBank/DDBJ whole genome shotgun (WGS) entry which is preliminary data.</text>
</comment>
<proteinExistence type="inferred from homology"/>
<dbReference type="SUPFAM" id="SSF51735">
    <property type="entry name" value="NAD(P)-binding Rossmann-fold domains"/>
    <property type="match status" value="1"/>
</dbReference>
<evidence type="ECO:0000313" key="5">
    <source>
        <dbReference type="EMBL" id="KAA1191894.1"/>
    </source>
</evidence>
<dbReference type="InterPro" id="IPR002347">
    <property type="entry name" value="SDR_fam"/>
</dbReference>
<keyword evidence="4" id="KW-0732">Signal</keyword>
<sequence>MFRRSSEMKNSILILMATLIMPLLAQAAERPAVLITGASSGIGERTTQLLAKEGFHVYAGARKQADLDRLDAMENVDAVRLDVTVPADIEAAVDQVRKGGRGLFAIVNNAGVAILGPLIEVEESQLDFLFDVNIYGPYRITRAFAPLLIESEGRVVNMSSISGVLSGVLSGPYSMSKHALEAYNDSLALEMARVNIKVIAIEPGNFASRIGASAVRKAKESGLDYEGSLFEKELEAGMQRLASRDAMADPIAVAKAVQQALVSEQPKARYMVVPNQREAEVTIRKLLQETVEMNHEQPYSYDRDALVKMLDEALQAL</sequence>
<dbReference type="PRINTS" id="PR00081">
    <property type="entry name" value="GDHRDH"/>
</dbReference>
<dbReference type="EMBL" id="VTUX01000004">
    <property type="protein sequence ID" value="KAA1191894.1"/>
    <property type="molecule type" value="Genomic_DNA"/>
</dbReference>
<reference evidence="5 6" key="1">
    <citation type="submission" date="2019-09" db="EMBL/GenBank/DDBJ databases">
        <authorList>
            <person name="Chen X.-Y."/>
        </authorList>
    </citation>
    <scope>NUCLEOTIDE SEQUENCE [LARGE SCALE GENOMIC DNA]</scope>
    <source>
        <strain evidence="5 6">NY5</strain>
    </source>
</reference>
<protein>
    <submittedName>
        <fullName evidence="5">SDR family oxidoreductase</fullName>
    </submittedName>
</protein>
<evidence type="ECO:0000313" key="6">
    <source>
        <dbReference type="Proteomes" id="UP000323708"/>
    </source>
</evidence>
<dbReference type="PANTHER" id="PTHR44169:SF6">
    <property type="entry name" value="NADPH-DEPENDENT 1-ACYLDIHYDROXYACETONE PHOSPHATE REDUCTASE"/>
    <property type="match status" value="1"/>
</dbReference>
<dbReference type="InterPro" id="IPR036291">
    <property type="entry name" value="NAD(P)-bd_dom_sf"/>
</dbReference>
<feature type="signal peptide" evidence="4">
    <location>
        <begin position="1"/>
        <end position="27"/>
    </location>
</feature>
<evidence type="ECO:0000256" key="4">
    <source>
        <dbReference type="SAM" id="SignalP"/>
    </source>
</evidence>